<dbReference type="EMBL" id="MFGW01000202">
    <property type="protein sequence ID" value="OGF60013.1"/>
    <property type="molecule type" value="Genomic_DNA"/>
</dbReference>
<dbReference type="Proteomes" id="UP000178943">
    <property type="component" value="Unassembled WGS sequence"/>
</dbReference>
<evidence type="ECO:0000256" key="1">
    <source>
        <dbReference type="SAM" id="MobiDB-lite"/>
    </source>
</evidence>
<gene>
    <name evidence="4" type="ORF">A2Y62_18445</name>
</gene>
<evidence type="ECO:0000259" key="3">
    <source>
        <dbReference type="Pfam" id="PF14242"/>
    </source>
</evidence>
<feature type="transmembrane region" description="Helical" evidence="2">
    <location>
        <begin position="66"/>
        <end position="92"/>
    </location>
</feature>
<comment type="caution">
    <text evidence="4">The sequence shown here is derived from an EMBL/GenBank/DDBJ whole genome shotgun (WGS) entry which is preliminary data.</text>
</comment>
<evidence type="ECO:0000313" key="5">
    <source>
        <dbReference type="Proteomes" id="UP000178943"/>
    </source>
</evidence>
<name>A0A1F5V988_9BACT</name>
<feature type="domain" description="DUF4342" evidence="3">
    <location>
        <begin position="24"/>
        <end position="100"/>
    </location>
</feature>
<dbReference type="InterPro" id="IPR025642">
    <property type="entry name" value="DUF4342"/>
</dbReference>
<dbReference type="STRING" id="1817863.A2Y62_18445"/>
<evidence type="ECO:0000313" key="4">
    <source>
        <dbReference type="EMBL" id="OGF60013.1"/>
    </source>
</evidence>
<keyword evidence="2" id="KW-0472">Membrane</keyword>
<proteinExistence type="predicted"/>
<sequence length="103" mass="11547">MNMIEEQEKNEEQAQQEEQPKEEKRHVEEFRLNGTEALNKIKELLHQANIRRIILKNEEGKILMEIPLSVGIVGAALLPVLAAVGALAALVAKLTIVVEKVEE</sequence>
<keyword evidence="2" id="KW-1133">Transmembrane helix</keyword>
<accession>A0A1F5V988</accession>
<dbReference type="AlphaFoldDB" id="A0A1F5V988"/>
<organism evidence="4 5">
    <name type="scientific">Candidatus Fischerbacteria bacterium RBG_13_37_8</name>
    <dbReference type="NCBI Taxonomy" id="1817863"/>
    <lineage>
        <taxon>Bacteria</taxon>
        <taxon>Candidatus Fischeribacteriota</taxon>
    </lineage>
</organism>
<keyword evidence="2" id="KW-0812">Transmembrane</keyword>
<protein>
    <recommendedName>
        <fullName evidence="3">DUF4342 domain-containing protein</fullName>
    </recommendedName>
</protein>
<feature type="region of interest" description="Disordered" evidence="1">
    <location>
        <begin position="1"/>
        <end position="27"/>
    </location>
</feature>
<dbReference type="Pfam" id="PF14242">
    <property type="entry name" value="DUF4342"/>
    <property type="match status" value="1"/>
</dbReference>
<evidence type="ECO:0000256" key="2">
    <source>
        <dbReference type="SAM" id="Phobius"/>
    </source>
</evidence>
<reference evidence="4 5" key="1">
    <citation type="journal article" date="2016" name="Nat. Commun.">
        <title>Thousands of microbial genomes shed light on interconnected biogeochemical processes in an aquifer system.</title>
        <authorList>
            <person name="Anantharaman K."/>
            <person name="Brown C.T."/>
            <person name="Hug L.A."/>
            <person name="Sharon I."/>
            <person name="Castelle C.J."/>
            <person name="Probst A.J."/>
            <person name="Thomas B.C."/>
            <person name="Singh A."/>
            <person name="Wilkins M.J."/>
            <person name="Karaoz U."/>
            <person name="Brodie E.L."/>
            <person name="Williams K.H."/>
            <person name="Hubbard S.S."/>
            <person name="Banfield J.F."/>
        </authorList>
    </citation>
    <scope>NUCLEOTIDE SEQUENCE [LARGE SCALE GENOMIC DNA]</scope>
</reference>